<feature type="transmembrane region" description="Helical" evidence="7">
    <location>
        <begin position="389"/>
        <end position="411"/>
    </location>
</feature>
<feature type="transmembrane region" description="Helical" evidence="7">
    <location>
        <begin position="363"/>
        <end position="382"/>
    </location>
</feature>
<feature type="transmembrane region" description="Helical" evidence="7">
    <location>
        <begin position="527"/>
        <end position="546"/>
    </location>
</feature>
<dbReference type="Pfam" id="PF21082">
    <property type="entry name" value="MS_channel_3rd"/>
    <property type="match status" value="1"/>
</dbReference>
<feature type="transmembrane region" description="Helical" evidence="7">
    <location>
        <begin position="642"/>
        <end position="660"/>
    </location>
</feature>
<dbReference type="Gene3D" id="1.10.287.1260">
    <property type="match status" value="1"/>
</dbReference>
<feature type="transmembrane region" description="Helical" evidence="7">
    <location>
        <begin position="575"/>
        <end position="596"/>
    </location>
</feature>
<feature type="transmembrane region" description="Helical" evidence="7">
    <location>
        <begin position="480"/>
        <end position="506"/>
    </location>
</feature>
<dbReference type="InterPro" id="IPR023408">
    <property type="entry name" value="MscS_beta-dom_sf"/>
</dbReference>
<evidence type="ECO:0000256" key="5">
    <source>
        <dbReference type="ARBA" id="ARBA00022989"/>
    </source>
</evidence>
<feature type="domain" description="Mechanosensitive ion channel MscS" evidence="8">
    <location>
        <begin position="658"/>
        <end position="724"/>
    </location>
</feature>
<organism evidence="10 11">
    <name type="scientific">Flavobacterium granuli</name>
    <dbReference type="NCBI Taxonomy" id="280093"/>
    <lineage>
        <taxon>Bacteria</taxon>
        <taxon>Pseudomonadati</taxon>
        <taxon>Bacteroidota</taxon>
        <taxon>Flavobacteriia</taxon>
        <taxon>Flavobacteriales</taxon>
        <taxon>Flavobacteriaceae</taxon>
        <taxon>Flavobacterium</taxon>
    </lineage>
</organism>
<comment type="similarity">
    <text evidence="2">Belongs to the MscS (TC 1.A.23) family.</text>
</comment>
<evidence type="ECO:0000256" key="1">
    <source>
        <dbReference type="ARBA" id="ARBA00004651"/>
    </source>
</evidence>
<dbReference type="InterPro" id="IPR049278">
    <property type="entry name" value="MS_channel_C"/>
</dbReference>
<dbReference type="SUPFAM" id="SSF82689">
    <property type="entry name" value="Mechanosensitive channel protein MscS (YggB), C-terminal domain"/>
    <property type="match status" value="1"/>
</dbReference>
<accession>A0ABU1RY12</accession>
<protein>
    <submittedName>
        <fullName evidence="10">Small-conductance mechanosensitive channel</fullName>
    </submittedName>
</protein>
<dbReference type="PANTHER" id="PTHR30347:SF1">
    <property type="entry name" value="MECHANOSENSITIVE CHANNEL MSCK"/>
    <property type="match status" value="1"/>
</dbReference>
<dbReference type="Pfam" id="PF00924">
    <property type="entry name" value="MS_channel_2nd"/>
    <property type="match status" value="1"/>
</dbReference>
<feature type="transmembrane region" description="Helical" evidence="7">
    <location>
        <begin position="339"/>
        <end position="357"/>
    </location>
</feature>
<feature type="domain" description="Mechanosensitive ion channel MscS C-terminal" evidence="9">
    <location>
        <begin position="733"/>
        <end position="815"/>
    </location>
</feature>
<dbReference type="Proteomes" id="UP001261871">
    <property type="component" value="Unassembled WGS sequence"/>
</dbReference>
<evidence type="ECO:0000259" key="8">
    <source>
        <dbReference type="Pfam" id="PF00924"/>
    </source>
</evidence>
<dbReference type="InterPro" id="IPR011014">
    <property type="entry name" value="MscS_channel_TM-2"/>
</dbReference>
<dbReference type="InterPro" id="IPR052702">
    <property type="entry name" value="MscS-like_channel"/>
</dbReference>
<feature type="transmembrane region" description="Helical" evidence="7">
    <location>
        <begin position="616"/>
        <end position="636"/>
    </location>
</feature>
<feature type="transmembrane region" description="Helical" evidence="7">
    <location>
        <begin position="301"/>
        <end position="318"/>
    </location>
</feature>
<sequence length="845" mass="97454">MLKFTFQHINNAKNNNGNSWKPIFVFFALLSFLSVSSQNLKKEVDSIVKEIGINNRVNQLLLESKAENEKKARQEKYINYQRVQKQNRIFNLIELEVQNAKFLLNRGFDYKDITEEIHQLKEWEEFSVKGIVGKQFRVLTDRNLSSTSILLYELLKRTNNRLKKISIENQQLGRTREKIDSLVAEKNLYYVPKDSIAREIYRLQSLKMNTDIDIISERLKNAVDSIQTLEIMGDQLRFKIETDIIINDRLRKIEVDQLFTKKVPVFERPNIKKLMIDDPMAFSIKTNYLVVYFYLINNKNSILTMLILILGTAIYFKLQKRKFLDFGYKKDMLINFYMLNNPLASAILVVLNIYQFILPMPPLIFSIIIWTISTIALTIIMWRSINTFIWKIWTAIFLLNLLAFFDLIILIHFVGESFLILGINCLGIAIGVYAFINRSKIQRKVYLWYILAATILQFLSFYYLVNGNYNLSKFLMTKSVYTIVTIFSLYSTFIIVKEINLISKILEGVDEDKRKKTLIGIPHKFTLGYYLILFVCCFLLMVRNTYTFQNIIDPFRNTLSEPRSLGNITFTFENIMIFIIVILLSSFISKVVSFLASDDQIISTKNKTKNFGSMLFLSRIAIVTLGVLIAFASAGIPMDKLTLIISALGVGIGFGMQNLVNNLISGLIIAFEKPVSLDDIIEVGTQSGKMKSIGIRSSVVTTFDGADVIIPNGELLNQNLTNWTLGSSTRRSEIRFGVAYGTDLELTKKLIFEILENNKNVLMKPLPAIWFTKFGDSSIDLVLKYWISHFDFDNDTRSELIIAIDKTLKENNIVIPFSQQDIHIITKEIEIEPESEPEPKIEPEE</sequence>
<dbReference type="PANTHER" id="PTHR30347">
    <property type="entry name" value="POTASSIUM CHANNEL RELATED"/>
    <property type="match status" value="1"/>
</dbReference>
<dbReference type="RefSeq" id="WP_310003252.1">
    <property type="nucleotide sequence ID" value="NZ_JAVDTX010000001.1"/>
</dbReference>
<keyword evidence="5 7" id="KW-1133">Transmembrane helix</keyword>
<dbReference type="Gene3D" id="2.30.30.60">
    <property type="match status" value="1"/>
</dbReference>
<dbReference type="InterPro" id="IPR010920">
    <property type="entry name" value="LSM_dom_sf"/>
</dbReference>
<keyword evidence="3" id="KW-1003">Cell membrane</keyword>
<reference evidence="10 11" key="1">
    <citation type="submission" date="2023-07" db="EMBL/GenBank/DDBJ databases">
        <title>Sorghum-associated microbial communities from plants grown in Nebraska, USA.</title>
        <authorList>
            <person name="Schachtman D."/>
        </authorList>
    </citation>
    <scope>NUCLEOTIDE SEQUENCE [LARGE SCALE GENOMIC DNA]</scope>
    <source>
        <strain evidence="10 11">BE124</strain>
    </source>
</reference>
<feature type="transmembrane region" description="Helical" evidence="7">
    <location>
        <begin position="417"/>
        <end position="436"/>
    </location>
</feature>
<keyword evidence="6 7" id="KW-0472">Membrane</keyword>
<evidence type="ECO:0000256" key="3">
    <source>
        <dbReference type="ARBA" id="ARBA00022475"/>
    </source>
</evidence>
<evidence type="ECO:0000256" key="4">
    <source>
        <dbReference type="ARBA" id="ARBA00022692"/>
    </source>
</evidence>
<evidence type="ECO:0000259" key="9">
    <source>
        <dbReference type="Pfam" id="PF21082"/>
    </source>
</evidence>
<dbReference type="Gene3D" id="3.30.70.100">
    <property type="match status" value="1"/>
</dbReference>
<dbReference type="EMBL" id="JAVDTX010000001">
    <property type="protein sequence ID" value="MDR6843648.1"/>
    <property type="molecule type" value="Genomic_DNA"/>
</dbReference>
<evidence type="ECO:0000256" key="7">
    <source>
        <dbReference type="SAM" id="Phobius"/>
    </source>
</evidence>
<feature type="transmembrane region" description="Helical" evidence="7">
    <location>
        <begin position="445"/>
        <end position="465"/>
    </location>
</feature>
<dbReference type="SUPFAM" id="SSF50182">
    <property type="entry name" value="Sm-like ribonucleoproteins"/>
    <property type="match status" value="1"/>
</dbReference>
<comment type="subcellular location">
    <subcellularLocation>
        <location evidence="1">Cell membrane</location>
        <topology evidence="1">Multi-pass membrane protein</topology>
    </subcellularLocation>
</comment>
<proteinExistence type="inferred from homology"/>
<keyword evidence="11" id="KW-1185">Reference proteome</keyword>
<comment type="caution">
    <text evidence="10">The sequence shown here is derived from an EMBL/GenBank/DDBJ whole genome shotgun (WGS) entry which is preliminary data.</text>
</comment>
<gene>
    <name evidence="10" type="ORF">J2W95_000328</name>
</gene>
<keyword evidence="4 7" id="KW-0812">Transmembrane</keyword>
<evidence type="ECO:0000313" key="10">
    <source>
        <dbReference type="EMBL" id="MDR6843648.1"/>
    </source>
</evidence>
<dbReference type="InterPro" id="IPR011066">
    <property type="entry name" value="MscS_channel_C_sf"/>
</dbReference>
<dbReference type="InterPro" id="IPR006685">
    <property type="entry name" value="MscS_channel_2nd"/>
</dbReference>
<evidence type="ECO:0000313" key="11">
    <source>
        <dbReference type="Proteomes" id="UP001261871"/>
    </source>
</evidence>
<dbReference type="SUPFAM" id="SSF82861">
    <property type="entry name" value="Mechanosensitive channel protein MscS (YggB), transmembrane region"/>
    <property type="match status" value="1"/>
</dbReference>
<name>A0ABU1RY12_9FLAO</name>
<evidence type="ECO:0000256" key="6">
    <source>
        <dbReference type="ARBA" id="ARBA00023136"/>
    </source>
</evidence>
<evidence type="ECO:0000256" key="2">
    <source>
        <dbReference type="ARBA" id="ARBA00008017"/>
    </source>
</evidence>